<dbReference type="Gene3D" id="3.40.630.30">
    <property type="match status" value="1"/>
</dbReference>
<protein>
    <recommendedName>
        <fullName evidence="4">N-acetyltransferase domain-containing protein</fullName>
    </recommendedName>
</protein>
<comment type="similarity">
    <text evidence="1">Belongs to the acetyltransferase family. GNAT subfamily.</text>
</comment>
<keyword evidence="2" id="KW-0808">Transferase</keyword>
<dbReference type="GO" id="GO:0008080">
    <property type="term" value="F:N-acetyltransferase activity"/>
    <property type="evidence" value="ECO:0007669"/>
    <property type="project" value="InterPro"/>
</dbReference>
<dbReference type="Proteomes" id="UP000466442">
    <property type="component" value="Unassembled WGS sequence"/>
</dbReference>
<dbReference type="EMBL" id="WIXP02000011">
    <property type="protein sequence ID" value="KAF6203074.1"/>
    <property type="molecule type" value="Genomic_DNA"/>
</dbReference>
<dbReference type="InterPro" id="IPR016181">
    <property type="entry name" value="Acyl_CoA_acyltransferase"/>
</dbReference>
<accession>A0A8S9X3N7</accession>
<dbReference type="SUPFAM" id="SSF55729">
    <property type="entry name" value="Acyl-CoA N-acyltransferases (Nat)"/>
    <property type="match status" value="1"/>
</dbReference>
<comment type="caution">
    <text evidence="5">The sequence shown here is derived from an EMBL/GenBank/DDBJ whole genome shotgun (WGS) entry which is preliminary data.</text>
</comment>
<feature type="domain" description="N-acetyltransferase" evidence="4">
    <location>
        <begin position="30"/>
        <end position="174"/>
    </location>
</feature>
<evidence type="ECO:0000256" key="3">
    <source>
        <dbReference type="ARBA" id="ARBA00023315"/>
    </source>
</evidence>
<organism evidence="5 6">
    <name type="scientific">Apolygus lucorum</name>
    <name type="common">Small green plant bug</name>
    <name type="synonym">Lygocoris lucorum</name>
    <dbReference type="NCBI Taxonomy" id="248454"/>
    <lineage>
        <taxon>Eukaryota</taxon>
        <taxon>Metazoa</taxon>
        <taxon>Ecdysozoa</taxon>
        <taxon>Arthropoda</taxon>
        <taxon>Hexapoda</taxon>
        <taxon>Insecta</taxon>
        <taxon>Pterygota</taxon>
        <taxon>Neoptera</taxon>
        <taxon>Paraneoptera</taxon>
        <taxon>Hemiptera</taxon>
        <taxon>Heteroptera</taxon>
        <taxon>Panheteroptera</taxon>
        <taxon>Cimicomorpha</taxon>
        <taxon>Miridae</taxon>
        <taxon>Mirini</taxon>
        <taxon>Apolygus</taxon>
    </lineage>
</organism>
<gene>
    <name evidence="5" type="ORF">GE061_003487</name>
</gene>
<reference evidence="5" key="1">
    <citation type="journal article" date="2021" name="Mol. Ecol. Resour.">
        <title>Apolygus lucorum genome provides insights into omnivorousness and mesophyll feeding.</title>
        <authorList>
            <person name="Liu Y."/>
            <person name="Liu H."/>
            <person name="Wang H."/>
            <person name="Huang T."/>
            <person name="Liu B."/>
            <person name="Yang B."/>
            <person name="Yin L."/>
            <person name="Li B."/>
            <person name="Zhang Y."/>
            <person name="Zhang S."/>
            <person name="Jiang F."/>
            <person name="Zhang X."/>
            <person name="Ren Y."/>
            <person name="Wang B."/>
            <person name="Wang S."/>
            <person name="Lu Y."/>
            <person name="Wu K."/>
            <person name="Fan W."/>
            <person name="Wang G."/>
        </authorList>
    </citation>
    <scope>NUCLEOTIDE SEQUENCE</scope>
    <source>
        <strain evidence="5">12Hb</strain>
    </source>
</reference>
<dbReference type="Pfam" id="PF13302">
    <property type="entry name" value="Acetyltransf_3"/>
    <property type="match status" value="1"/>
</dbReference>
<keyword evidence="3" id="KW-0012">Acyltransferase</keyword>
<evidence type="ECO:0000313" key="6">
    <source>
        <dbReference type="Proteomes" id="UP000466442"/>
    </source>
</evidence>
<keyword evidence="6" id="KW-1185">Reference proteome</keyword>
<proteinExistence type="inferred from homology"/>
<dbReference type="AlphaFoldDB" id="A0A8S9X3N7"/>
<dbReference type="PANTHER" id="PTHR13256">
    <property type="entry name" value="N-ACETYLTRANSFERASE 9"/>
    <property type="match status" value="1"/>
</dbReference>
<evidence type="ECO:0000259" key="4">
    <source>
        <dbReference type="Pfam" id="PF13302"/>
    </source>
</evidence>
<sequence>MKSKNYRFPPSIVRDVNHKGMEKLWKLMFKLEKDHVPKYHKWMENEELREQTASDRLSLEEEFAMQQTWLLDENKCTFIILDKETMEGTNNELESMIGDANLYLNVSDDDEAAKLTGEIGLMVAEPQFRGRGLGKEIALCLMRYGIESIGILKFQAVISMKNEISIKMFEKLHFVKESASEVFKEVTLTRTVDEDFIRFVRKSTSVYQELSTRPNE</sequence>
<evidence type="ECO:0000313" key="5">
    <source>
        <dbReference type="EMBL" id="KAF6203074.1"/>
    </source>
</evidence>
<dbReference type="InterPro" id="IPR000182">
    <property type="entry name" value="GNAT_dom"/>
</dbReference>
<evidence type="ECO:0000256" key="2">
    <source>
        <dbReference type="ARBA" id="ARBA00022679"/>
    </source>
</evidence>
<dbReference type="PANTHER" id="PTHR13256:SF16">
    <property type="entry name" value="ALPHA_BETA-TUBULIN-N-ACETYLTRANSFERASE 9"/>
    <property type="match status" value="1"/>
</dbReference>
<name>A0A8S9X3N7_APOLU</name>
<dbReference type="InterPro" id="IPR039135">
    <property type="entry name" value="NAT9-like"/>
</dbReference>
<evidence type="ECO:0000256" key="1">
    <source>
        <dbReference type="ARBA" id="ARBA00009342"/>
    </source>
</evidence>
<dbReference type="OrthoDB" id="5043642at2759"/>